<dbReference type="InterPro" id="IPR006139">
    <property type="entry name" value="D-isomer_2_OHA_DH_cat_dom"/>
</dbReference>
<evidence type="ECO:0000256" key="5">
    <source>
        <dbReference type="RuleBase" id="RU003719"/>
    </source>
</evidence>
<dbReference type="KEGG" id="xak:KIMC2_12720"/>
<keyword evidence="3 5" id="KW-0560">Oxidoreductase</keyword>
<dbReference type="SUPFAM" id="SSF51735">
    <property type="entry name" value="NAD(P)-binding Rossmann-fold domains"/>
    <property type="match status" value="1"/>
</dbReference>
<dbReference type="EMBL" id="AP026801">
    <property type="protein sequence ID" value="BDR56710.1"/>
    <property type="molecule type" value="Genomic_DNA"/>
</dbReference>
<dbReference type="GO" id="GO:0051287">
    <property type="term" value="F:NAD binding"/>
    <property type="evidence" value="ECO:0007669"/>
    <property type="project" value="InterPro"/>
</dbReference>
<dbReference type="Pfam" id="PF00389">
    <property type="entry name" value="2-Hacid_dh"/>
    <property type="match status" value="1"/>
</dbReference>
<dbReference type="FunFam" id="3.40.50.720:FF:000203">
    <property type="entry name" value="D-3-phosphoglycerate dehydrogenase (SerA)"/>
    <property type="match status" value="1"/>
</dbReference>
<keyword evidence="9" id="KW-1185">Reference proteome</keyword>
<dbReference type="InterPro" id="IPR050857">
    <property type="entry name" value="D-2-hydroxyacid_DH"/>
</dbReference>
<evidence type="ECO:0000259" key="7">
    <source>
        <dbReference type="Pfam" id="PF02826"/>
    </source>
</evidence>
<evidence type="ECO:0000256" key="2">
    <source>
        <dbReference type="ARBA" id="ARBA00022605"/>
    </source>
</evidence>
<dbReference type="PANTHER" id="PTHR42789:SF1">
    <property type="entry name" value="D-ISOMER SPECIFIC 2-HYDROXYACID DEHYDROGENASE FAMILY PROTEIN (AFU_ORTHOLOGUE AFUA_6G10090)"/>
    <property type="match status" value="1"/>
</dbReference>
<dbReference type="Gene3D" id="3.40.50.720">
    <property type="entry name" value="NAD(P)-binding Rossmann-like Domain"/>
    <property type="match status" value="2"/>
</dbReference>
<dbReference type="InterPro" id="IPR029752">
    <property type="entry name" value="D-isomer_DH_CS1"/>
</dbReference>
<dbReference type="PROSITE" id="PS00670">
    <property type="entry name" value="D_2_HYDROXYACID_DH_2"/>
    <property type="match status" value="1"/>
</dbReference>
<dbReference type="Proteomes" id="UP001321804">
    <property type="component" value="Chromosome"/>
</dbReference>
<dbReference type="Pfam" id="PF02826">
    <property type="entry name" value="2-Hacid_dh_C"/>
    <property type="match status" value="1"/>
</dbReference>
<evidence type="ECO:0000256" key="1">
    <source>
        <dbReference type="ARBA" id="ARBA00005854"/>
    </source>
</evidence>
<dbReference type="InterPro" id="IPR036291">
    <property type="entry name" value="NAD(P)-bd_dom_sf"/>
</dbReference>
<proteinExistence type="inferred from homology"/>
<dbReference type="InterPro" id="IPR006140">
    <property type="entry name" value="D-isomer_DH_NAD-bd"/>
</dbReference>
<keyword evidence="4" id="KW-0520">NAD</keyword>
<comment type="similarity">
    <text evidence="1 5">Belongs to the D-isomer specific 2-hydroxyacid dehydrogenase family.</text>
</comment>
<evidence type="ECO:0000259" key="6">
    <source>
        <dbReference type="Pfam" id="PF00389"/>
    </source>
</evidence>
<feature type="domain" description="D-isomer specific 2-hydroxyacid dehydrogenase NAD-binding" evidence="7">
    <location>
        <begin position="107"/>
        <end position="285"/>
    </location>
</feature>
<protein>
    <submittedName>
        <fullName evidence="8">Dihydrofolate reductase</fullName>
    </submittedName>
</protein>
<dbReference type="InterPro" id="IPR029753">
    <property type="entry name" value="D-isomer_DH_CS"/>
</dbReference>
<sequence>MAKLKVLVTGIVPRAGLTELNDVFDVTYEPEKENRSWVLEHLKDYDGLLIAGLNGDRELIDAGTNLKIITTFGVGFDHVDVEYAKNKGIVVSNCPQSVLVPTAEMTFALILATVRRLQFYDHSIRSGKWLNVSEPQYMGMDLQEKTLGVYGLGRIGSEVARFAQTFGMKVIYHNRRQLAQDLEGKLNVQYADFDSLVVNSDVITLHAPALPSTTGVFNADVFKKMKNSAYIINSARGALVNQSDLIKSLQTGDIAGAGLDVFENEPEVPQELRELDNVIMTPHAGTGTMEARVAIAKEASKNLISYLRDQTALNQVNK</sequence>
<accession>A0AAU9D5L7</accession>
<dbReference type="AlphaFoldDB" id="A0AAU9D5L7"/>
<reference evidence="8 9" key="1">
    <citation type="journal article" date="2023" name="Microbiol. Spectr.">
        <title>Symbiosis of Carpenter Bees with Uncharacterized Lactic Acid Bacteria Showing NAD Auxotrophy.</title>
        <authorList>
            <person name="Kawasaki S."/>
            <person name="Ozawa K."/>
            <person name="Mori T."/>
            <person name="Yamamoto A."/>
            <person name="Ito M."/>
            <person name="Ohkuma M."/>
            <person name="Sakamoto M."/>
            <person name="Matsutani M."/>
        </authorList>
    </citation>
    <scope>NUCLEOTIDE SEQUENCE [LARGE SCALE GENOMIC DNA]</scope>
    <source>
        <strain evidence="8 9">KimC2</strain>
    </source>
</reference>
<feature type="domain" description="D-isomer specific 2-hydroxyacid dehydrogenase catalytic" evidence="6">
    <location>
        <begin position="7"/>
        <end position="317"/>
    </location>
</feature>
<dbReference type="GO" id="GO:0008652">
    <property type="term" value="P:amino acid biosynthetic process"/>
    <property type="evidence" value="ECO:0007669"/>
    <property type="project" value="UniProtKB-KW"/>
</dbReference>
<name>A0AAU9D5L7_9LACO</name>
<evidence type="ECO:0000256" key="3">
    <source>
        <dbReference type="ARBA" id="ARBA00023002"/>
    </source>
</evidence>
<organism evidence="8 9">
    <name type="scientific">Xylocopilactobacillus apis</name>
    <dbReference type="NCBI Taxonomy" id="2932183"/>
    <lineage>
        <taxon>Bacteria</taxon>
        <taxon>Bacillati</taxon>
        <taxon>Bacillota</taxon>
        <taxon>Bacilli</taxon>
        <taxon>Lactobacillales</taxon>
        <taxon>Lactobacillaceae</taxon>
        <taxon>Xylocopilactobacillus</taxon>
    </lineage>
</organism>
<dbReference type="PROSITE" id="PS00671">
    <property type="entry name" value="D_2_HYDROXYACID_DH_3"/>
    <property type="match status" value="1"/>
</dbReference>
<evidence type="ECO:0000313" key="9">
    <source>
        <dbReference type="Proteomes" id="UP001321804"/>
    </source>
</evidence>
<evidence type="ECO:0000313" key="8">
    <source>
        <dbReference type="EMBL" id="BDR56710.1"/>
    </source>
</evidence>
<dbReference type="GO" id="GO:0016616">
    <property type="term" value="F:oxidoreductase activity, acting on the CH-OH group of donors, NAD or NADP as acceptor"/>
    <property type="evidence" value="ECO:0007669"/>
    <property type="project" value="InterPro"/>
</dbReference>
<keyword evidence="2" id="KW-0028">Amino-acid biosynthesis</keyword>
<dbReference type="PROSITE" id="PS00065">
    <property type="entry name" value="D_2_HYDROXYACID_DH_1"/>
    <property type="match status" value="1"/>
</dbReference>
<dbReference type="RefSeq" id="WP_317695085.1">
    <property type="nucleotide sequence ID" value="NZ_AP026801.1"/>
</dbReference>
<dbReference type="PANTHER" id="PTHR42789">
    <property type="entry name" value="D-ISOMER SPECIFIC 2-HYDROXYACID DEHYDROGENASE FAMILY PROTEIN (AFU_ORTHOLOGUE AFUA_6G10090)"/>
    <property type="match status" value="1"/>
</dbReference>
<gene>
    <name evidence="8" type="ORF">KIMC2_12720</name>
</gene>
<dbReference type="SUPFAM" id="SSF52283">
    <property type="entry name" value="Formate/glycerate dehydrogenase catalytic domain-like"/>
    <property type="match status" value="1"/>
</dbReference>
<evidence type="ECO:0000256" key="4">
    <source>
        <dbReference type="ARBA" id="ARBA00023027"/>
    </source>
</evidence>